<dbReference type="EMBL" id="JAUSZS010000004">
    <property type="protein sequence ID" value="MDQ0934298.1"/>
    <property type="molecule type" value="Genomic_DNA"/>
</dbReference>
<dbReference type="Proteomes" id="UP001223072">
    <property type="component" value="Unassembled WGS sequence"/>
</dbReference>
<accession>A0ABU0RQN4</accession>
<comment type="caution">
    <text evidence="2">The sequence shown here is derived from an EMBL/GenBank/DDBJ whole genome shotgun (WGS) entry which is preliminary data.</text>
</comment>
<keyword evidence="3" id="KW-1185">Reference proteome</keyword>
<gene>
    <name evidence="2" type="ORF">QFZ49_004238</name>
</gene>
<feature type="transmembrane region" description="Helical" evidence="1">
    <location>
        <begin position="70"/>
        <end position="90"/>
    </location>
</feature>
<keyword evidence="1" id="KW-0472">Membrane</keyword>
<evidence type="ECO:0000256" key="1">
    <source>
        <dbReference type="SAM" id="Phobius"/>
    </source>
</evidence>
<feature type="transmembrane region" description="Helical" evidence="1">
    <location>
        <begin position="43"/>
        <end position="64"/>
    </location>
</feature>
<keyword evidence="1" id="KW-0812">Transmembrane</keyword>
<name>A0ABU0RQN4_9ACTN</name>
<reference evidence="2 3" key="1">
    <citation type="submission" date="2023-07" db="EMBL/GenBank/DDBJ databases">
        <title>Comparative genomics of wheat-associated soil bacteria to identify genetic determinants of phenazine resistance.</title>
        <authorList>
            <person name="Mouncey N."/>
        </authorList>
    </citation>
    <scope>NUCLEOTIDE SEQUENCE [LARGE SCALE GENOMIC DNA]</scope>
    <source>
        <strain evidence="2 3">W2I16</strain>
    </source>
</reference>
<evidence type="ECO:0000313" key="2">
    <source>
        <dbReference type="EMBL" id="MDQ0934298.1"/>
    </source>
</evidence>
<evidence type="ECO:0000313" key="3">
    <source>
        <dbReference type="Proteomes" id="UP001223072"/>
    </source>
</evidence>
<keyword evidence="1" id="KW-1133">Transmembrane helix</keyword>
<organism evidence="2 3">
    <name type="scientific">Streptomyces turgidiscabies</name>
    <dbReference type="NCBI Taxonomy" id="85558"/>
    <lineage>
        <taxon>Bacteria</taxon>
        <taxon>Bacillati</taxon>
        <taxon>Actinomycetota</taxon>
        <taxon>Actinomycetes</taxon>
        <taxon>Kitasatosporales</taxon>
        <taxon>Streptomycetaceae</taxon>
        <taxon>Streptomyces</taxon>
    </lineage>
</organism>
<sequence>MNVSSPAAEHPYTAHPLHTQPATRRIHCTAHPLHSTRHGTEEVVPVLALFLLLVLVAVILGIIGAAASGLGYLLAIGIVIFAADLIFFGARMSRHSRRPLR</sequence>
<protein>
    <submittedName>
        <fullName evidence="2">Sterol desaturase/sphingolipid hydroxylase (Fatty acid hydroxylase superfamily)</fullName>
    </submittedName>
</protein>
<proteinExistence type="predicted"/>